<dbReference type="RefSeq" id="WP_005872556.1">
    <property type="nucleotide sequence ID" value="NZ_ACYG01000027.1"/>
</dbReference>
<accession>C8PIP0</accession>
<protein>
    <recommendedName>
        <fullName evidence="3">DNA repair photolyase</fullName>
    </recommendedName>
</protein>
<evidence type="ECO:0000313" key="1">
    <source>
        <dbReference type="EMBL" id="EEV17405.1"/>
    </source>
</evidence>
<evidence type="ECO:0008006" key="3">
    <source>
        <dbReference type="Google" id="ProtNLM"/>
    </source>
</evidence>
<dbReference type="eggNOG" id="COG1533">
    <property type="taxonomic scope" value="Bacteria"/>
</dbReference>
<dbReference type="GO" id="GO:0051539">
    <property type="term" value="F:4 iron, 4 sulfur cluster binding"/>
    <property type="evidence" value="ECO:0007669"/>
    <property type="project" value="TreeGrafter"/>
</dbReference>
<keyword evidence="2" id="KW-1185">Reference proteome</keyword>
<evidence type="ECO:0000313" key="2">
    <source>
        <dbReference type="Proteomes" id="UP000005709"/>
    </source>
</evidence>
<organism evidence="1 2">
    <name type="scientific">Campylobacter gracilis RM3268</name>
    <dbReference type="NCBI Taxonomy" id="553220"/>
    <lineage>
        <taxon>Bacteria</taxon>
        <taxon>Pseudomonadati</taxon>
        <taxon>Campylobacterota</taxon>
        <taxon>Epsilonproteobacteria</taxon>
        <taxon>Campylobacterales</taxon>
        <taxon>Campylobacteraceae</taxon>
        <taxon>Campylobacter</taxon>
    </lineage>
</organism>
<dbReference type="STRING" id="824.CGRAC_0580"/>
<dbReference type="Proteomes" id="UP000005709">
    <property type="component" value="Unassembled WGS sequence"/>
</dbReference>
<reference evidence="1 2" key="1">
    <citation type="submission" date="2009-07" db="EMBL/GenBank/DDBJ databases">
        <authorList>
            <person name="Madupu R."/>
            <person name="Sebastian Y."/>
            <person name="Durkin A.S."/>
            <person name="Torralba M."/>
            <person name="Methe B."/>
            <person name="Sutton G.G."/>
            <person name="Strausberg R.L."/>
            <person name="Nelson K.E."/>
        </authorList>
    </citation>
    <scope>NUCLEOTIDE SEQUENCE [LARGE SCALE GENOMIC DNA]</scope>
    <source>
        <strain evidence="1 2">RM3268</strain>
    </source>
</reference>
<dbReference type="EMBL" id="ACYG01000027">
    <property type="protein sequence ID" value="EEV17405.1"/>
    <property type="molecule type" value="Genomic_DNA"/>
</dbReference>
<dbReference type="GO" id="GO:0003913">
    <property type="term" value="F:DNA photolyase activity"/>
    <property type="evidence" value="ECO:0007669"/>
    <property type="project" value="TreeGrafter"/>
</dbReference>
<proteinExistence type="predicted"/>
<dbReference type="AlphaFoldDB" id="C8PIP0"/>
<dbReference type="Gene3D" id="3.80.30.30">
    <property type="match status" value="1"/>
</dbReference>
<name>C8PIP0_9BACT</name>
<dbReference type="GO" id="GO:0042601">
    <property type="term" value="C:endospore-forming forespore"/>
    <property type="evidence" value="ECO:0007669"/>
    <property type="project" value="TreeGrafter"/>
</dbReference>
<dbReference type="PANTHER" id="PTHR37822">
    <property type="entry name" value="SPORE PHOTOPRODUCT LYASE-RELATED"/>
    <property type="match status" value="1"/>
</dbReference>
<gene>
    <name evidence="1" type="ORF">CAMGR0001_1701</name>
</gene>
<comment type="caution">
    <text evidence="1">The sequence shown here is derived from an EMBL/GenBank/DDBJ whole genome shotgun (WGS) entry which is preliminary data.</text>
</comment>
<dbReference type="Pfam" id="PF20903">
    <property type="entry name" value="SPL"/>
    <property type="match status" value="1"/>
</dbReference>
<dbReference type="InterPro" id="IPR049539">
    <property type="entry name" value="SPL"/>
</dbReference>
<dbReference type="GO" id="GO:1904047">
    <property type="term" value="F:S-adenosyl-L-methionine binding"/>
    <property type="evidence" value="ECO:0007669"/>
    <property type="project" value="TreeGrafter"/>
</dbReference>
<dbReference type="PANTHER" id="PTHR37822:SF2">
    <property type="entry name" value="SPORE PHOTOPRODUCT LYASE"/>
    <property type="match status" value="1"/>
</dbReference>
<sequence length="424" mass="48061">MTEAKKEPGAQFGVNLDERSSAFLGALFDKFHFSFQQRKQLAEFASDFEAWDETPVYELLADERCGLNFNKAKFNNAGKNPSGEQIFNFVREVWLDLKSRPHSYASFKSDYAPRKFEISSFRADRIALGRCPVASENTRCCNLLTLDAVNSCGFDCSYCAIGSFYKQGKIGFDENFAANLARLRLDPARSYHIGTGQSSDSLMWGDRFGILSALCDFAARHENVILELKSKSNNIRFFLQREIPRNLIVTFSLNTPAIIANEEHLSASLDARLAAAEALAERGILVGFHLHPMVWYEGWQSDYGALFERLLRSFDPSGVAMVSLGTLTFIKPVVKKLRSRGLRSKILQMPLADANGKLSYPLQIKRELFKFAADALSSWRERVFFYLCMEDASLWREVLGHEYESNDAFEEAMKAAYFAKIRQC</sequence>